<dbReference type="Proteomes" id="UP001589738">
    <property type="component" value="Unassembled WGS sequence"/>
</dbReference>
<evidence type="ECO:0000256" key="2">
    <source>
        <dbReference type="ARBA" id="ARBA00022723"/>
    </source>
</evidence>
<protein>
    <submittedName>
        <fullName evidence="4">TatD family hydrolase</fullName>
        <ecNumber evidence="4">3.1.-.-</ecNumber>
    </submittedName>
</protein>
<dbReference type="SUPFAM" id="SSF51556">
    <property type="entry name" value="Metallo-dependent hydrolases"/>
    <property type="match status" value="1"/>
</dbReference>
<keyword evidence="3 4" id="KW-0378">Hydrolase</keyword>
<dbReference type="PANTHER" id="PTHR46317">
    <property type="entry name" value="HYDROLASE OF PHP SUPERFAMILY-RELATED PROTEIN"/>
    <property type="match status" value="1"/>
</dbReference>
<dbReference type="EMBL" id="JBHLUU010000119">
    <property type="protein sequence ID" value="MFC0477297.1"/>
    <property type="molecule type" value="Genomic_DNA"/>
</dbReference>
<gene>
    <name evidence="4" type="ORF">ACFFHF_19030</name>
</gene>
<evidence type="ECO:0000313" key="5">
    <source>
        <dbReference type="Proteomes" id="UP001589738"/>
    </source>
</evidence>
<dbReference type="EC" id="3.1.-.-" evidence="4"/>
<evidence type="ECO:0000256" key="3">
    <source>
        <dbReference type="ARBA" id="ARBA00022801"/>
    </source>
</evidence>
<accession>A0ABV6KVD5</accession>
<keyword evidence="2" id="KW-0479">Metal-binding</keyword>
<comment type="similarity">
    <text evidence="1">Belongs to the metallo-dependent hydrolases superfamily. TatD-type hydrolase family.</text>
</comment>
<dbReference type="InterPro" id="IPR018228">
    <property type="entry name" value="DNase_TatD-rel_CS"/>
</dbReference>
<dbReference type="PROSITE" id="PS01137">
    <property type="entry name" value="TATD_1"/>
    <property type="match status" value="1"/>
</dbReference>
<reference evidence="4 5" key="1">
    <citation type="submission" date="2024-09" db="EMBL/GenBank/DDBJ databases">
        <authorList>
            <person name="Sun Q."/>
            <person name="Mori K."/>
        </authorList>
    </citation>
    <scope>NUCLEOTIDE SEQUENCE [LARGE SCALE GENOMIC DNA]</scope>
    <source>
        <strain evidence="4 5">CGMCC 1.9126</strain>
    </source>
</reference>
<sequence>MRKIIDSHIHLDKYLDEEIHTMMETLDEVEMLISVSYDLESCKRNSHISKVYPQVKTAFGFHPEQAIGSDKEMADLFQWVYSHFDEMIAVGEVGLPFYLRTSTSWNSSLEPYLELLEEWVKLASKKNLPISLHAIYDDVPTVCSLIERHSIEHALFHWFKGAETDMDRIIQNGHFISLTPDLFYEEEIQHIAKHFPLSQIMVETDGPWPFEGPFRGRMTHPNMIHQTIKQLSELKAISLEKTYETLYVNTKQFFRL</sequence>
<name>A0ABV6KVD5_9BACI</name>
<dbReference type="RefSeq" id="WP_377058822.1">
    <property type="nucleotide sequence ID" value="NZ_JBHLUU010000119.1"/>
</dbReference>
<dbReference type="InterPro" id="IPR001130">
    <property type="entry name" value="TatD-like"/>
</dbReference>
<comment type="caution">
    <text evidence="4">The sequence shown here is derived from an EMBL/GenBank/DDBJ whole genome shotgun (WGS) entry which is preliminary data.</text>
</comment>
<evidence type="ECO:0000313" key="4">
    <source>
        <dbReference type="EMBL" id="MFC0477297.1"/>
    </source>
</evidence>
<dbReference type="Pfam" id="PF01026">
    <property type="entry name" value="TatD_DNase"/>
    <property type="match status" value="1"/>
</dbReference>
<dbReference type="GO" id="GO:0016787">
    <property type="term" value="F:hydrolase activity"/>
    <property type="evidence" value="ECO:0007669"/>
    <property type="project" value="UniProtKB-KW"/>
</dbReference>
<evidence type="ECO:0000256" key="1">
    <source>
        <dbReference type="ARBA" id="ARBA00009275"/>
    </source>
</evidence>
<dbReference type="InterPro" id="IPR032466">
    <property type="entry name" value="Metal_Hydrolase"/>
</dbReference>
<organism evidence="4 5">
    <name type="scientific">Robertmurraya beringensis</name>
    <dbReference type="NCBI Taxonomy" id="641660"/>
    <lineage>
        <taxon>Bacteria</taxon>
        <taxon>Bacillati</taxon>
        <taxon>Bacillota</taxon>
        <taxon>Bacilli</taxon>
        <taxon>Bacillales</taxon>
        <taxon>Bacillaceae</taxon>
        <taxon>Robertmurraya</taxon>
    </lineage>
</organism>
<dbReference type="Gene3D" id="3.20.20.140">
    <property type="entry name" value="Metal-dependent hydrolases"/>
    <property type="match status" value="1"/>
</dbReference>
<keyword evidence="5" id="KW-1185">Reference proteome</keyword>
<dbReference type="PIRSF" id="PIRSF005902">
    <property type="entry name" value="DNase_TatD"/>
    <property type="match status" value="1"/>
</dbReference>
<dbReference type="PANTHER" id="PTHR46317:SF1">
    <property type="entry name" value="HYDROLASE, TATD FAMILY"/>
    <property type="match status" value="1"/>
</dbReference>
<dbReference type="CDD" id="cd01310">
    <property type="entry name" value="TatD_DNAse"/>
    <property type="match status" value="1"/>
</dbReference>
<proteinExistence type="inferred from homology"/>